<protein>
    <submittedName>
        <fullName evidence="2">Uncharacterized protein</fullName>
    </submittedName>
</protein>
<feature type="compositionally biased region" description="Basic and acidic residues" evidence="1">
    <location>
        <begin position="34"/>
        <end position="53"/>
    </location>
</feature>
<dbReference type="AlphaFoldDB" id="A0A6J4PXZ4"/>
<reference evidence="2" key="1">
    <citation type="submission" date="2020-02" db="EMBL/GenBank/DDBJ databases">
        <authorList>
            <person name="Meier V. D."/>
        </authorList>
    </citation>
    <scope>NUCLEOTIDE SEQUENCE</scope>
    <source>
        <strain evidence="2">AVDCRST_MAG64</strain>
    </source>
</reference>
<evidence type="ECO:0000313" key="2">
    <source>
        <dbReference type="EMBL" id="CAA9428852.1"/>
    </source>
</evidence>
<proteinExistence type="predicted"/>
<feature type="region of interest" description="Disordered" evidence="1">
    <location>
        <begin position="1"/>
        <end position="53"/>
    </location>
</feature>
<sequence>MTGDDRSDSWCGRPGCTCSRDGHRPGACTTTRRSPRDSVVRLSGPDENKPGPV</sequence>
<gene>
    <name evidence="2" type="ORF">AVDCRST_MAG64-3336</name>
</gene>
<evidence type="ECO:0000256" key="1">
    <source>
        <dbReference type="SAM" id="MobiDB-lite"/>
    </source>
</evidence>
<accession>A0A6J4PXZ4</accession>
<organism evidence="2">
    <name type="scientific">uncultured Phycisphaerae bacterium</name>
    <dbReference type="NCBI Taxonomy" id="904963"/>
    <lineage>
        <taxon>Bacteria</taxon>
        <taxon>Pseudomonadati</taxon>
        <taxon>Planctomycetota</taxon>
        <taxon>Phycisphaerae</taxon>
        <taxon>environmental samples</taxon>
    </lineage>
</organism>
<dbReference type="EMBL" id="CADCUQ010000771">
    <property type="protein sequence ID" value="CAA9428852.1"/>
    <property type="molecule type" value="Genomic_DNA"/>
</dbReference>
<name>A0A6J4PXZ4_9BACT</name>